<dbReference type="GO" id="GO:0003735">
    <property type="term" value="F:structural constituent of ribosome"/>
    <property type="evidence" value="ECO:0007669"/>
    <property type="project" value="InterPro"/>
</dbReference>
<keyword evidence="13" id="KW-1185">Reference proteome</keyword>
<evidence type="ECO:0000256" key="4">
    <source>
        <dbReference type="ARBA" id="ARBA00022730"/>
    </source>
</evidence>
<dbReference type="GO" id="GO:0015934">
    <property type="term" value="C:large ribosomal subunit"/>
    <property type="evidence" value="ECO:0007669"/>
    <property type="project" value="InterPro"/>
</dbReference>
<dbReference type="PROSITE" id="PS01199">
    <property type="entry name" value="RIBOSOMAL_L1"/>
    <property type="match status" value="1"/>
</dbReference>
<name>A0A4P6HIM8_9BACT</name>
<evidence type="ECO:0000256" key="6">
    <source>
        <dbReference type="ARBA" id="ARBA00022884"/>
    </source>
</evidence>
<dbReference type="Gene3D" id="3.30.190.20">
    <property type="match status" value="1"/>
</dbReference>
<proteinExistence type="inferred from homology"/>
<dbReference type="PANTHER" id="PTHR36427">
    <property type="entry name" value="54S RIBOSOMAL PROTEIN L1, MITOCHONDRIAL"/>
    <property type="match status" value="1"/>
</dbReference>
<evidence type="ECO:0000256" key="2">
    <source>
        <dbReference type="ARBA" id="ARBA00022491"/>
    </source>
</evidence>
<accession>A0A4P6HIM8</accession>
<keyword evidence="2 10" id="KW-0678">Repressor</keyword>
<keyword evidence="4 10" id="KW-0699">rRNA-binding</keyword>
<evidence type="ECO:0000256" key="5">
    <source>
        <dbReference type="ARBA" id="ARBA00022845"/>
    </source>
</evidence>
<evidence type="ECO:0000256" key="7">
    <source>
        <dbReference type="ARBA" id="ARBA00022980"/>
    </source>
</evidence>
<keyword evidence="3 10" id="KW-0820">tRNA-binding</keyword>
<dbReference type="FunFam" id="3.40.50.790:FF:000001">
    <property type="entry name" value="50S ribosomal protein L1"/>
    <property type="match status" value="1"/>
</dbReference>
<evidence type="ECO:0000256" key="11">
    <source>
        <dbReference type="RuleBase" id="RU000659"/>
    </source>
</evidence>
<dbReference type="InterPro" id="IPR016095">
    <property type="entry name" value="Ribosomal_uL1_3-a/b-sand"/>
</dbReference>
<keyword evidence="5 10" id="KW-0810">Translation regulation</keyword>
<dbReference type="Proteomes" id="UP000293296">
    <property type="component" value="Chromosome"/>
</dbReference>
<protein>
    <recommendedName>
        <fullName evidence="9 10">Large ribosomal subunit protein uL1</fullName>
    </recommendedName>
</protein>
<comment type="subunit">
    <text evidence="10">Part of the 50S ribosomal subunit.</text>
</comment>
<dbReference type="InterPro" id="IPR002143">
    <property type="entry name" value="Ribosomal_uL1"/>
</dbReference>
<dbReference type="PIRSF" id="PIRSF002155">
    <property type="entry name" value="Ribosomal_L1"/>
    <property type="match status" value="1"/>
</dbReference>
<evidence type="ECO:0000256" key="9">
    <source>
        <dbReference type="ARBA" id="ARBA00035241"/>
    </source>
</evidence>
<evidence type="ECO:0000313" key="12">
    <source>
        <dbReference type="EMBL" id="QAZ66917.1"/>
    </source>
</evidence>
<dbReference type="SUPFAM" id="SSF56808">
    <property type="entry name" value="Ribosomal protein L1"/>
    <property type="match status" value="1"/>
</dbReference>
<keyword evidence="6 10" id="KW-0694">RNA-binding</keyword>
<dbReference type="InterPro" id="IPR028364">
    <property type="entry name" value="Ribosomal_uL1/biogenesis"/>
</dbReference>
<dbReference type="NCBIfam" id="TIGR01169">
    <property type="entry name" value="rplA_bact"/>
    <property type="match status" value="1"/>
</dbReference>
<evidence type="ECO:0000256" key="3">
    <source>
        <dbReference type="ARBA" id="ARBA00022555"/>
    </source>
</evidence>
<sequence>MAKHGKNYREAIKDIDLTAKYEVSEAMALTVQTGKAKFDETVDVALNLGVNPKYSDQMVRGAVSLPHGLGKTIRVAAFCKGDKETEAREAGADFVGGDDLIEKVKGGFLDFDSAVATPDMMASVGKIGKILGPRGLMPNAKTGTVSFDIGKAVAELKAGKVEFKVDKAGVLHVPLGKRSFGPEKLLDNFRAVIDAVMRLKPSAAKGTYLQAMALATTMGPGIKVDTQSVRKLLEG</sequence>
<dbReference type="GO" id="GO:0006412">
    <property type="term" value="P:translation"/>
    <property type="evidence" value="ECO:0007669"/>
    <property type="project" value="UniProtKB-UniRule"/>
</dbReference>
<dbReference type="HAMAP" id="MF_01318_B">
    <property type="entry name" value="Ribosomal_uL1_B"/>
    <property type="match status" value="1"/>
</dbReference>
<keyword evidence="7 10" id="KW-0689">Ribosomal protein</keyword>
<dbReference type="Gene3D" id="3.40.50.790">
    <property type="match status" value="1"/>
</dbReference>
<dbReference type="GO" id="GO:0019843">
    <property type="term" value="F:rRNA binding"/>
    <property type="evidence" value="ECO:0007669"/>
    <property type="project" value="UniProtKB-UniRule"/>
</dbReference>
<dbReference type="GO" id="GO:0006417">
    <property type="term" value="P:regulation of translation"/>
    <property type="evidence" value="ECO:0007669"/>
    <property type="project" value="UniProtKB-KW"/>
</dbReference>
<evidence type="ECO:0000313" key="13">
    <source>
        <dbReference type="Proteomes" id="UP000293296"/>
    </source>
</evidence>
<dbReference type="KEGG" id="dcb:C3Y92_06575"/>
<evidence type="ECO:0000256" key="1">
    <source>
        <dbReference type="ARBA" id="ARBA00010531"/>
    </source>
</evidence>
<dbReference type="InterPro" id="IPR005878">
    <property type="entry name" value="Ribosom_uL1_bac-type"/>
</dbReference>
<gene>
    <name evidence="10" type="primary">rplA</name>
    <name evidence="12" type="ORF">C3Y92_06575</name>
</gene>
<dbReference type="AlphaFoldDB" id="A0A4P6HIM8"/>
<dbReference type="CDD" id="cd00403">
    <property type="entry name" value="Ribosomal_L1"/>
    <property type="match status" value="1"/>
</dbReference>
<dbReference type="Pfam" id="PF00687">
    <property type="entry name" value="Ribosomal_L1"/>
    <property type="match status" value="1"/>
</dbReference>
<dbReference type="RefSeq" id="WP_129350909.1">
    <property type="nucleotide sequence ID" value="NZ_CP026538.1"/>
</dbReference>
<evidence type="ECO:0000256" key="10">
    <source>
        <dbReference type="HAMAP-Rule" id="MF_01318"/>
    </source>
</evidence>
<reference evidence="12 13" key="1">
    <citation type="submission" date="2018-02" db="EMBL/GenBank/DDBJ databases">
        <title>Genome sequence of Desulfovibrio carbinolicus DSM 3852.</title>
        <authorList>
            <person name="Wilbanks E."/>
            <person name="Skennerton C.T."/>
            <person name="Orphan V.J."/>
        </authorList>
    </citation>
    <scope>NUCLEOTIDE SEQUENCE [LARGE SCALE GENOMIC DNA]</scope>
    <source>
        <strain evidence="12 13">DSM 3852</strain>
    </source>
</reference>
<dbReference type="OrthoDB" id="9803740at2"/>
<comment type="similarity">
    <text evidence="1 10 11">Belongs to the universal ribosomal protein uL1 family.</text>
</comment>
<evidence type="ECO:0000256" key="8">
    <source>
        <dbReference type="ARBA" id="ARBA00023274"/>
    </source>
</evidence>
<organism evidence="12 13">
    <name type="scientific">Solidesulfovibrio carbinolicus</name>
    <dbReference type="NCBI Taxonomy" id="296842"/>
    <lineage>
        <taxon>Bacteria</taxon>
        <taxon>Pseudomonadati</taxon>
        <taxon>Thermodesulfobacteriota</taxon>
        <taxon>Desulfovibrionia</taxon>
        <taxon>Desulfovibrionales</taxon>
        <taxon>Desulfovibrionaceae</taxon>
        <taxon>Solidesulfovibrio</taxon>
    </lineage>
</organism>
<dbReference type="GO" id="GO:0000049">
    <property type="term" value="F:tRNA binding"/>
    <property type="evidence" value="ECO:0007669"/>
    <property type="project" value="UniProtKB-KW"/>
</dbReference>
<comment type="function">
    <text evidence="10">Binds directly to 23S rRNA. The L1 stalk is quite mobile in the ribosome, and is involved in E site tRNA release.</text>
</comment>
<dbReference type="EMBL" id="CP026538">
    <property type="protein sequence ID" value="QAZ66917.1"/>
    <property type="molecule type" value="Genomic_DNA"/>
</dbReference>
<dbReference type="InterPro" id="IPR023673">
    <property type="entry name" value="Ribosomal_uL1_CS"/>
</dbReference>
<keyword evidence="8 10" id="KW-0687">Ribonucleoprotein</keyword>
<dbReference type="InterPro" id="IPR023674">
    <property type="entry name" value="Ribosomal_uL1-like"/>
</dbReference>
<dbReference type="PANTHER" id="PTHR36427:SF3">
    <property type="entry name" value="LARGE RIBOSOMAL SUBUNIT PROTEIN UL1M"/>
    <property type="match status" value="1"/>
</dbReference>
<comment type="function">
    <text evidence="10">Protein L1 is also a translational repressor protein, it controls the translation of the L11 operon by binding to its mRNA.</text>
</comment>